<dbReference type="Proteomes" id="UP000260970">
    <property type="component" value="Unassembled WGS sequence"/>
</dbReference>
<evidence type="ECO:0000256" key="1">
    <source>
        <dbReference type="SAM" id="Phobius"/>
    </source>
</evidence>
<keyword evidence="1" id="KW-1133">Transmembrane helix</keyword>
<reference evidence="2 3" key="1">
    <citation type="submission" date="2018-08" db="EMBL/GenBank/DDBJ databases">
        <title>A genome reference for cultivated species of the human gut microbiota.</title>
        <authorList>
            <person name="Zou Y."/>
            <person name="Xue W."/>
            <person name="Luo G."/>
        </authorList>
    </citation>
    <scope>NUCLEOTIDE SEQUENCE [LARGE SCALE GENOMIC DNA]</scope>
    <source>
        <strain evidence="2 3">OM05-6AA</strain>
    </source>
</reference>
<sequence length="80" mass="8765">MNRQSRELKKQQERAKKYGCDGRCYWSTGMCPSVEICDETRVGEAIATAIGLITVLAMIAMVPIIVIGGAIMLIWSIFAG</sequence>
<protein>
    <submittedName>
        <fullName evidence="2">Uncharacterized protein</fullName>
    </submittedName>
</protein>
<accession>A0A3E5AQE0</accession>
<dbReference type="EMBL" id="QSUG01000003">
    <property type="protein sequence ID" value="RGN25151.1"/>
    <property type="molecule type" value="Genomic_DNA"/>
</dbReference>
<name>A0A3E5AQE0_9FIRM</name>
<dbReference type="RefSeq" id="WP_117689786.1">
    <property type="nucleotide sequence ID" value="NZ_QSUE01000002.1"/>
</dbReference>
<feature type="transmembrane region" description="Helical" evidence="1">
    <location>
        <begin position="49"/>
        <end position="78"/>
    </location>
</feature>
<evidence type="ECO:0000313" key="3">
    <source>
        <dbReference type="Proteomes" id="UP000260970"/>
    </source>
</evidence>
<gene>
    <name evidence="2" type="ORF">DXB72_05210</name>
</gene>
<dbReference type="AlphaFoldDB" id="A0A3E5AQE0"/>
<keyword evidence="1" id="KW-0812">Transmembrane</keyword>
<keyword evidence="1" id="KW-0472">Membrane</keyword>
<comment type="caution">
    <text evidence="2">The sequence shown here is derived from an EMBL/GenBank/DDBJ whole genome shotgun (WGS) entry which is preliminary data.</text>
</comment>
<evidence type="ECO:0000313" key="2">
    <source>
        <dbReference type="EMBL" id="RGN25151.1"/>
    </source>
</evidence>
<proteinExistence type="predicted"/>
<organism evidence="2 3">
    <name type="scientific">Agathobacter rectalis</name>
    <dbReference type="NCBI Taxonomy" id="39491"/>
    <lineage>
        <taxon>Bacteria</taxon>
        <taxon>Bacillati</taxon>
        <taxon>Bacillota</taxon>
        <taxon>Clostridia</taxon>
        <taxon>Lachnospirales</taxon>
        <taxon>Lachnospiraceae</taxon>
        <taxon>Agathobacter</taxon>
    </lineage>
</organism>